<feature type="coiled-coil region" evidence="1">
    <location>
        <begin position="69"/>
        <end position="96"/>
    </location>
</feature>
<dbReference type="InterPro" id="IPR045755">
    <property type="entry name" value="FtsL-like"/>
</dbReference>
<dbReference type="EMBL" id="MORL01000009">
    <property type="protein sequence ID" value="OIN57990.1"/>
    <property type="molecule type" value="Genomic_DNA"/>
</dbReference>
<dbReference type="RefSeq" id="WP_071504471.1">
    <property type="nucleotide sequence ID" value="NZ_MORL01000009.1"/>
</dbReference>
<sequence>MAKNTYRTPKVKAEIRQKRKSRLRMFIDNVIGFDHLFGEGDNAWPIRNIERILWITVLMTVYVGLNHNAERLVRQIQQTKTSVDELRAKYTTLEADFMKSGKQSELSKRVAPLGLTDGQTPPRKIIVKSDE</sequence>
<organism evidence="3 4">
    <name type="scientific">Arsenicibacter rosenii</name>
    <dbReference type="NCBI Taxonomy" id="1750698"/>
    <lineage>
        <taxon>Bacteria</taxon>
        <taxon>Pseudomonadati</taxon>
        <taxon>Bacteroidota</taxon>
        <taxon>Cytophagia</taxon>
        <taxon>Cytophagales</taxon>
        <taxon>Spirosomataceae</taxon>
        <taxon>Arsenicibacter</taxon>
    </lineage>
</organism>
<dbReference type="AlphaFoldDB" id="A0A1S2VHV4"/>
<keyword evidence="1" id="KW-0175">Coiled coil</keyword>
<evidence type="ECO:0000256" key="2">
    <source>
        <dbReference type="SAM" id="MobiDB-lite"/>
    </source>
</evidence>
<dbReference type="OrthoDB" id="981249at2"/>
<dbReference type="Pfam" id="PF19579">
    <property type="entry name" value="FtsL_2"/>
    <property type="match status" value="1"/>
</dbReference>
<reference evidence="3 4" key="1">
    <citation type="submission" date="2016-10" db="EMBL/GenBank/DDBJ databases">
        <title>Arsenicibacter rosenii gen. nov., sp. nov., an efficient arsenic-methylating bacterium isolated from an arsenic-contaminated paddy soil.</title>
        <authorList>
            <person name="Huang K."/>
        </authorList>
    </citation>
    <scope>NUCLEOTIDE SEQUENCE [LARGE SCALE GENOMIC DNA]</scope>
    <source>
        <strain evidence="3 4">SM-1</strain>
    </source>
</reference>
<evidence type="ECO:0000313" key="4">
    <source>
        <dbReference type="Proteomes" id="UP000181790"/>
    </source>
</evidence>
<evidence type="ECO:0008006" key="5">
    <source>
        <dbReference type="Google" id="ProtNLM"/>
    </source>
</evidence>
<gene>
    <name evidence="3" type="ORF">BLX24_17455</name>
</gene>
<evidence type="ECO:0000313" key="3">
    <source>
        <dbReference type="EMBL" id="OIN57990.1"/>
    </source>
</evidence>
<comment type="caution">
    <text evidence="3">The sequence shown here is derived from an EMBL/GenBank/DDBJ whole genome shotgun (WGS) entry which is preliminary data.</text>
</comment>
<evidence type="ECO:0000256" key="1">
    <source>
        <dbReference type="SAM" id="Coils"/>
    </source>
</evidence>
<dbReference type="Proteomes" id="UP000181790">
    <property type="component" value="Unassembled WGS sequence"/>
</dbReference>
<proteinExistence type="predicted"/>
<name>A0A1S2VHV4_9BACT</name>
<protein>
    <recommendedName>
        <fullName evidence="5">S-adenosyl-methyltransferase</fullName>
    </recommendedName>
</protein>
<feature type="region of interest" description="Disordered" evidence="2">
    <location>
        <begin position="109"/>
        <end position="131"/>
    </location>
</feature>
<keyword evidence="4" id="KW-1185">Reference proteome</keyword>
<accession>A0A1S2VHV4</accession>